<evidence type="ECO:0008006" key="4">
    <source>
        <dbReference type="Google" id="ProtNLM"/>
    </source>
</evidence>
<dbReference type="Proteomes" id="UP000264071">
    <property type="component" value="Unassembled WGS sequence"/>
</dbReference>
<dbReference type="AlphaFoldDB" id="A0A3D4VA71"/>
<feature type="signal peptide" evidence="1">
    <location>
        <begin position="1"/>
        <end position="22"/>
    </location>
</feature>
<organism evidence="2 3">
    <name type="scientific">Gemmatimonas aurantiaca</name>
    <dbReference type="NCBI Taxonomy" id="173480"/>
    <lineage>
        <taxon>Bacteria</taxon>
        <taxon>Pseudomonadati</taxon>
        <taxon>Gemmatimonadota</taxon>
        <taxon>Gemmatimonadia</taxon>
        <taxon>Gemmatimonadales</taxon>
        <taxon>Gemmatimonadaceae</taxon>
        <taxon>Gemmatimonas</taxon>
    </lineage>
</organism>
<dbReference type="Gene3D" id="2.60.220.30">
    <property type="match status" value="1"/>
</dbReference>
<reference evidence="2 3" key="1">
    <citation type="journal article" date="2018" name="Nat. Biotechnol.">
        <title>A standardized bacterial taxonomy based on genome phylogeny substantially revises the tree of life.</title>
        <authorList>
            <person name="Parks D.H."/>
            <person name="Chuvochina M."/>
            <person name="Waite D.W."/>
            <person name="Rinke C."/>
            <person name="Skarshewski A."/>
            <person name="Chaumeil P.A."/>
            <person name="Hugenholtz P."/>
        </authorList>
    </citation>
    <scope>NUCLEOTIDE SEQUENCE [LARGE SCALE GENOMIC DNA]</scope>
    <source>
        <strain evidence="2">UBA8844</strain>
    </source>
</reference>
<feature type="chain" id="PRO_5017646611" description="P/Homo B domain-containing protein" evidence="1">
    <location>
        <begin position="23"/>
        <end position="739"/>
    </location>
</feature>
<evidence type="ECO:0000256" key="1">
    <source>
        <dbReference type="SAM" id="SignalP"/>
    </source>
</evidence>
<evidence type="ECO:0000313" key="3">
    <source>
        <dbReference type="Proteomes" id="UP000264071"/>
    </source>
</evidence>
<proteinExistence type="predicted"/>
<dbReference type="PROSITE" id="PS51257">
    <property type="entry name" value="PROKAR_LIPOPROTEIN"/>
    <property type="match status" value="1"/>
</dbReference>
<name>A0A3D4VA71_9BACT</name>
<accession>A0A3D4VA71</accession>
<comment type="caution">
    <text evidence="2">The sequence shown here is derived from an EMBL/GenBank/DDBJ whole genome shotgun (WGS) entry which is preliminary data.</text>
</comment>
<evidence type="ECO:0000313" key="2">
    <source>
        <dbReference type="EMBL" id="HCT58023.1"/>
    </source>
</evidence>
<dbReference type="EMBL" id="DPIY01000010">
    <property type="protein sequence ID" value="HCT58023.1"/>
    <property type="molecule type" value="Genomic_DNA"/>
</dbReference>
<sequence>MSARLFQRFSAAVVGAALFVGACSDRATLVDPPSHPGAVHLLSGNEGGASGLFAWLSPLGNGAAAAADFDGTSNPVVEICPWVNGACSGPATVVFSTTPTAGQEPLTRNAGVGRYEAWWNIMSPTLTTRRTYRIRTVVGAAEQGAVLIDVVRGRWGLRTSPTVAPLLTSATAVSIQFSIYKNRAEGDVGPAGGTIVSRDGRMRLVLPEGALANPVRLTAEPASGLPTAPQPLAPGTAWDFGPDGLQFLKPVVITIAYDPTRLPAGLDESELRIHKVVNGAYVQQDAGRVDTVNNTVSAEIASFSVYVVMRRNPDNRQDLESPMIRNMLFRNGASGPFASSATLDVTNGDASLGILLAITDNAAGVKFIDVRLLSPSGRQIRFPCYFDRPPDSGSDTNGEWICQSTFPRYAEAGVWRFDMVGLSDNVENFAVWRVYPAGLCDRAGVGARCLPAPPSLNIVSGQQDITPPSVSRVQVRRDGDLSYGPTVTIDASTRPWTLLFGVDFTDDRSGVGSHLLFDGALGTITGPVGQTTEFSCSRSSGTPTAGLWECRLFIPAGAQTGTWRLTKLIFSDRAGNGGWTRNVDYVPNGASLCRSTGGCFIPPTVLITGSSDGSPPVLQAMNIQTPSPRVVTVNLTLTDDMSGVQNVWLYWRSTTTTQHAECVATRTSGSPTSGVWSCTTTFSSLAAIGQWRPQIDMQDVGGNRRVYTWRASDGFMCNHDLISPTVCTYVGQTDIVLEP</sequence>
<gene>
    <name evidence="2" type="ORF">DGD08_12535</name>
</gene>
<protein>
    <recommendedName>
        <fullName evidence="4">P/Homo B domain-containing protein</fullName>
    </recommendedName>
</protein>
<keyword evidence="1" id="KW-0732">Signal</keyword>